<keyword evidence="1" id="KW-0732">Signal</keyword>
<organism evidence="2 3">
    <name type="scientific">Pedobacter cryoconitis</name>
    <dbReference type="NCBI Taxonomy" id="188932"/>
    <lineage>
        <taxon>Bacteria</taxon>
        <taxon>Pseudomonadati</taxon>
        <taxon>Bacteroidota</taxon>
        <taxon>Sphingobacteriia</taxon>
        <taxon>Sphingobacteriales</taxon>
        <taxon>Sphingobacteriaceae</taxon>
        <taxon>Pedobacter</taxon>
    </lineage>
</organism>
<dbReference type="RefSeq" id="WP_111633261.1">
    <property type="nucleotide sequence ID" value="NZ_QLLR01000005.1"/>
</dbReference>
<accession>A0A327SVR7</accession>
<sequence>MKYLKLSMLVPALFFSNTFAQATNLNTVKTDPESGIYLTAADYKEKQLHLAGDQSTNNKLRVNDFFGGKTLTLNHNGQRHEFSKDSIYGYRAQDGNDYRFYKSYSSPYKILESGSLVIYEIKQPGNKQNGFKPIIRYYFSDGADGEVNLLSLANLKNTFKDQPAFDIIANNFQTDHDLITYDDYHHMFRINRLLAKL</sequence>
<evidence type="ECO:0000256" key="1">
    <source>
        <dbReference type="SAM" id="SignalP"/>
    </source>
</evidence>
<feature type="signal peptide" evidence="1">
    <location>
        <begin position="1"/>
        <end position="22"/>
    </location>
</feature>
<evidence type="ECO:0000313" key="3">
    <source>
        <dbReference type="Proteomes" id="UP000249754"/>
    </source>
</evidence>
<gene>
    <name evidence="2" type="ORF">LY11_01708</name>
</gene>
<dbReference type="EMBL" id="QLLR01000005">
    <property type="protein sequence ID" value="RAJ33018.1"/>
    <property type="molecule type" value="Genomic_DNA"/>
</dbReference>
<feature type="chain" id="PRO_5016464893" evidence="1">
    <location>
        <begin position="23"/>
        <end position="197"/>
    </location>
</feature>
<name>A0A327SVR7_9SPHI</name>
<dbReference type="AlphaFoldDB" id="A0A327SVR7"/>
<evidence type="ECO:0000313" key="2">
    <source>
        <dbReference type="EMBL" id="RAJ33018.1"/>
    </source>
</evidence>
<dbReference type="Proteomes" id="UP000249754">
    <property type="component" value="Unassembled WGS sequence"/>
</dbReference>
<comment type="caution">
    <text evidence="2">The sequence shown here is derived from an EMBL/GenBank/DDBJ whole genome shotgun (WGS) entry which is preliminary data.</text>
</comment>
<proteinExistence type="predicted"/>
<dbReference type="OrthoDB" id="946740at2"/>
<protein>
    <submittedName>
        <fullName evidence="2">Uncharacterized protein</fullName>
    </submittedName>
</protein>
<dbReference type="STRING" id="188932.AY601_1615"/>
<reference evidence="2 3" key="1">
    <citation type="submission" date="2018-06" db="EMBL/GenBank/DDBJ databases">
        <title>Genomic Encyclopedia of Archaeal and Bacterial Type Strains, Phase II (KMG-II): from individual species to whole genera.</title>
        <authorList>
            <person name="Goeker M."/>
        </authorList>
    </citation>
    <scope>NUCLEOTIDE SEQUENCE [LARGE SCALE GENOMIC DNA]</scope>
    <source>
        <strain evidence="2 3">DSM 14825</strain>
    </source>
</reference>